<protein>
    <submittedName>
        <fullName evidence="1">Uncharacterized protein</fullName>
    </submittedName>
</protein>
<dbReference type="GeneID" id="70295790"/>
<dbReference type="OrthoDB" id="5141975at2759"/>
<dbReference type="InterPro" id="IPR053204">
    <property type="entry name" value="Oxopyrrolidines_Biosynth-assoc"/>
</dbReference>
<sequence>MANNKFNLQHLLDNGLSLEVDEEVILIFQSAFQSLSEATADEQARDVASQLQKLVSPEKPITQFGSTWEAFLSVARNIPYRDHEGQDFIIKVIRVLVATPPWGDLPGLAQVMRTNWSDPTLETVEGQDVEDEYSYSEWLNLNSFNARLFGAGLVEMESFVIWQMRQALEEDLNPNNAATDLRLSVASEWAIHSGPVLLRKCLVERRDITEGDKKSRGPGPLYTGHGGLNLERWGFWKRRFEELRPVVAGEEAVARVD</sequence>
<comment type="caution">
    <text evidence="1">The sequence shown here is derived from an EMBL/GenBank/DDBJ whole genome shotgun (WGS) entry which is preliminary data.</text>
</comment>
<dbReference type="PANTHER" id="PTHR38797">
    <property type="entry name" value="NUCLEAR PORE COMPLEX PROTEIN NUP85-RELATED"/>
    <property type="match status" value="1"/>
</dbReference>
<name>A0A9P8CQW9_9HYPO</name>
<gene>
    <name evidence="1" type="ORF">F5Z01DRAFT_673018</name>
</gene>
<organism evidence="1 2">
    <name type="scientific">Emericellopsis atlantica</name>
    <dbReference type="NCBI Taxonomy" id="2614577"/>
    <lineage>
        <taxon>Eukaryota</taxon>
        <taxon>Fungi</taxon>
        <taxon>Dikarya</taxon>
        <taxon>Ascomycota</taxon>
        <taxon>Pezizomycotina</taxon>
        <taxon>Sordariomycetes</taxon>
        <taxon>Hypocreomycetidae</taxon>
        <taxon>Hypocreales</taxon>
        <taxon>Bionectriaceae</taxon>
        <taxon>Emericellopsis</taxon>
    </lineage>
</organism>
<accession>A0A9P8CQW9</accession>
<dbReference type="Pfam" id="PF12311">
    <property type="entry name" value="DUF3632"/>
    <property type="match status" value="1"/>
</dbReference>
<dbReference type="AlphaFoldDB" id="A0A9P8CQW9"/>
<dbReference type="EMBL" id="MU251250">
    <property type="protein sequence ID" value="KAG9255717.1"/>
    <property type="molecule type" value="Genomic_DNA"/>
</dbReference>
<evidence type="ECO:0000313" key="1">
    <source>
        <dbReference type="EMBL" id="KAG9255717.1"/>
    </source>
</evidence>
<dbReference type="RefSeq" id="XP_046119641.1">
    <property type="nucleotide sequence ID" value="XM_046264887.1"/>
</dbReference>
<dbReference type="Proteomes" id="UP000887229">
    <property type="component" value="Unassembled WGS sequence"/>
</dbReference>
<dbReference type="InterPro" id="IPR022085">
    <property type="entry name" value="OpdG"/>
</dbReference>
<reference evidence="1" key="1">
    <citation type="journal article" date="2021" name="IMA Fungus">
        <title>Genomic characterization of three marine fungi, including Emericellopsis atlantica sp. nov. with signatures of a generalist lifestyle and marine biomass degradation.</title>
        <authorList>
            <person name="Hagestad O.C."/>
            <person name="Hou L."/>
            <person name="Andersen J.H."/>
            <person name="Hansen E.H."/>
            <person name="Altermark B."/>
            <person name="Li C."/>
            <person name="Kuhnert E."/>
            <person name="Cox R.J."/>
            <person name="Crous P.W."/>
            <person name="Spatafora J.W."/>
            <person name="Lail K."/>
            <person name="Amirebrahimi M."/>
            <person name="Lipzen A."/>
            <person name="Pangilinan J."/>
            <person name="Andreopoulos W."/>
            <person name="Hayes R.D."/>
            <person name="Ng V."/>
            <person name="Grigoriev I.V."/>
            <person name="Jackson S.A."/>
            <person name="Sutton T.D.S."/>
            <person name="Dobson A.D.W."/>
            <person name="Rama T."/>
        </authorList>
    </citation>
    <scope>NUCLEOTIDE SEQUENCE</scope>
    <source>
        <strain evidence="1">TS7</strain>
    </source>
</reference>
<proteinExistence type="predicted"/>
<dbReference type="PANTHER" id="PTHR38797:SF4">
    <property type="entry name" value="NUCLEAR PORE COMPLEX PROTEIN NUP85"/>
    <property type="match status" value="1"/>
</dbReference>
<evidence type="ECO:0000313" key="2">
    <source>
        <dbReference type="Proteomes" id="UP000887229"/>
    </source>
</evidence>
<keyword evidence="2" id="KW-1185">Reference proteome</keyword>